<feature type="domain" description="Aldehyde oxidase/xanthine dehydrogenase a/b hammerhead" evidence="2">
    <location>
        <begin position="27"/>
        <end position="139"/>
    </location>
</feature>
<proteinExistence type="predicted"/>
<dbReference type="InterPro" id="IPR046867">
    <property type="entry name" value="AldOxase/xan_DH_MoCoBD2"/>
</dbReference>
<dbReference type="InterPro" id="IPR000674">
    <property type="entry name" value="Ald_Oxase/Xan_DH_a/b"/>
</dbReference>
<organism evidence="3 4">
    <name type="scientific">Butyricicoccus intestinisimiae</name>
    <dbReference type="NCBI Taxonomy" id="2841509"/>
    <lineage>
        <taxon>Bacteria</taxon>
        <taxon>Bacillati</taxon>
        <taxon>Bacillota</taxon>
        <taxon>Clostridia</taxon>
        <taxon>Eubacteriales</taxon>
        <taxon>Butyricicoccaceae</taxon>
        <taxon>Butyricicoccus</taxon>
    </lineage>
</organism>
<dbReference type="PANTHER" id="PTHR11908:SF132">
    <property type="entry name" value="ALDEHYDE OXIDASE 1-RELATED"/>
    <property type="match status" value="1"/>
</dbReference>
<keyword evidence="1" id="KW-0500">Molybdenum</keyword>
<name>A0ABS6ERJ8_9FIRM</name>
<dbReference type="Pfam" id="PF01315">
    <property type="entry name" value="Ald_Xan_dh_C"/>
    <property type="match status" value="1"/>
</dbReference>
<evidence type="ECO:0000259" key="2">
    <source>
        <dbReference type="SMART" id="SM01008"/>
    </source>
</evidence>
<protein>
    <submittedName>
        <fullName evidence="3">Molybdopterin-dependent oxidoreductase</fullName>
    </submittedName>
</protein>
<dbReference type="PANTHER" id="PTHR11908">
    <property type="entry name" value="XANTHINE DEHYDROGENASE"/>
    <property type="match status" value="1"/>
</dbReference>
<dbReference type="InterPro" id="IPR016208">
    <property type="entry name" value="Ald_Oxase/xanthine_DH-like"/>
</dbReference>
<dbReference type="Pfam" id="PF20256">
    <property type="entry name" value="MoCoBD_2"/>
    <property type="match status" value="1"/>
</dbReference>
<gene>
    <name evidence="3" type="ORF">KQI75_06650</name>
</gene>
<dbReference type="EMBL" id="JAHLQI010000003">
    <property type="protein sequence ID" value="MBU5490298.1"/>
    <property type="molecule type" value="Genomic_DNA"/>
</dbReference>
<dbReference type="Pfam" id="PF02738">
    <property type="entry name" value="MoCoBD_1"/>
    <property type="match status" value="1"/>
</dbReference>
<dbReference type="RefSeq" id="WP_216469963.1">
    <property type="nucleotide sequence ID" value="NZ_JAHLQI010000003.1"/>
</dbReference>
<dbReference type="Proteomes" id="UP000783588">
    <property type="component" value="Unassembled WGS sequence"/>
</dbReference>
<dbReference type="SMART" id="SM01008">
    <property type="entry name" value="Ald_Xan_dh_C"/>
    <property type="match status" value="1"/>
</dbReference>
<evidence type="ECO:0000256" key="1">
    <source>
        <dbReference type="ARBA" id="ARBA00022505"/>
    </source>
</evidence>
<keyword evidence="4" id="KW-1185">Reference proteome</keyword>
<accession>A0ABS6ERJ8</accession>
<evidence type="ECO:0000313" key="4">
    <source>
        <dbReference type="Proteomes" id="UP000783588"/>
    </source>
</evidence>
<evidence type="ECO:0000313" key="3">
    <source>
        <dbReference type="EMBL" id="MBU5490298.1"/>
    </source>
</evidence>
<sequence length="772" mass="84617">MRLPDSREPGKYVGTPIVKKDAEALVTGKPVYADDLAPENCLIIKILRSPHAHAMIREIDTSKAELVPGVECVLTYKNVPQHRFTQAGQTFLEASPYDRYILDQHVRFVGDEVAIVAAETEKAANKALKLIKVTYDVLPAILDFRESLDNETLIHPEDDWTESDWSHGDNKRNSVYHEDVSHGDVDAVFASCDEVIEETYHTIEDQQTMMEPFTANCWMDTYGRLVIQSATQIPFHVRRNMANALGIPKSKIRVIKPRIGGGFGAKQTAVVERFPAVVTWLTGKPSKIYYTREETMIAGSARHEMEVTVKLGAMKDGTIRAIEVHALSNTGAYGEHGPTTIGLVGHKSIPLYSGKYEAFRFVANTVYSNHPSAGAYRGYGATQGVFAMENTVNLMAHKLGIDPVKIREHNMLHEGDIMTAYNNETANACALDQCMARCKEMMDWDSKFPAKTLPNGHIRSVGVAMAMQGSCISFVDEANVTIKMNDDGFYSLLVGSTDMGTGSDTILAQMAADVLECDLDDVVTYGVDTDTSPYDSGSYASSTTYLTGNAVVKAAEQLRQNITEQAAKRLECPKDEVAFDGKILTCVSTGSSITLKELANQLQGGTEGWQSVTAGGNSPVSPPPYMVGMAEIDVDPETGKVVPIKYTACVDCGTVVNPNLARVQTEGGLMQGLGMALYEGQNYNGTGFNRMRNLMQYKIPTRMDIPEIEVDFRQSYEPTGPFGAKSIGEIVINTPSPAIAHAIFNATGVMHHELPIMPEHVWRGIQEKKQQG</sequence>
<reference evidence="3 4" key="1">
    <citation type="submission" date="2021-06" db="EMBL/GenBank/DDBJ databases">
        <authorList>
            <person name="Sun Q."/>
            <person name="Li D."/>
        </authorList>
    </citation>
    <scope>NUCLEOTIDE SEQUENCE [LARGE SCALE GENOMIC DNA]</scope>
    <source>
        <strain evidence="3 4">MSJd-7</strain>
    </source>
</reference>
<comment type="caution">
    <text evidence="3">The sequence shown here is derived from an EMBL/GenBank/DDBJ whole genome shotgun (WGS) entry which is preliminary data.</text>
</comment>
<dbReference type="InterPro" id="IPR008274">
    <property type="entry name" value="AldOxase/xan_DH_MoCoBD1"/>
</dbReference>